<gene>
    <name evidence="9" type="ORF">PMAYCL1PPCAC_17696</name>
</gene>
<evidence type="ECO:0000256" key="6">
    <source>
        <dbReference type="RuleBase" id="RU003690"/>
    </source>
</evidence>
<keyword evidence="10" id="KW-1185">Reference proteome</keyword>
<sequence length="467" mass="53983">MRDPFIWAVATAAYQIEGGRETDGRTPSMWDAIREIPGRIKDGSSKEMSCEGRKKYKEDVKLIKSLGVTHYRFSIDWSRVMKNGKTRNPTGMEYYKDLCRELRKEGIQCIVNLFHADLPLDLYNEGSWLTEEIIPYFVQFARYCYEELHEFVSIWVTFNEIRMHAWAGVVKVEGEPFHSLDIDYKKFLGEVSVARAVMVASRNMLLAHAKVYRLFHEKNDACRVGIILGGHACFDADGETVSSVSERATKSMVHLYLDPLLHPSNDWTGGVREYLGEDLPPWSEEEKKLIKNTVDVMCFNYYRPHIVKEGKGPSLVEQIFNFTMVDDDWPKIGGDSSWVRLHPQGLISLMEGLRGKEGEQKYPNVPILISENGVNDDPSLNSLDDTNRIRYIGEHIDAILEARRRGVNVIGYTAWSLMDNLEWDDGFEVRFGLFQVNLESEEKTRTPKRSAEWYKKKIEKERREEDQ</sequence>
<dbReference type="InterPro" id="IPR033132">
    <property type="entry name" value="GH_1_N_CS"/>
</dbReference>
<evidence type="ECO:0000256" key="3">
    <source>
        <dbReference type="ARBA" id="ARBA00022801"/>
    </source>
</evidence>
<dbReference type="PRINTS" id="PR00131">
    <property type="entry name" value="GLHYDRLASE1"/>
</dbReference>
<evidence type="ECO:0000256" key="8">
    <source>
        <dbReference type="SAM" id="MobiDB-lite"/>
    </source>
</evidence>
<dbReference type="InterPro" id="IPR001360">
    <property type="entry name" value="Glyco_hydro_1"/>
</dbReference>
<accession>A0AAN5CN40</accession>
<evidence type="ECO:0000256" key="7">
    <source>
        <dbReference type="RuleBase" id="RU004468"/>
    </source>
</evidence>
<dbReference type="AlphaFoldDB" id="A0AAN5CN40"/>
<dbReference type="PROSITE" id="PS00653">
    <property type="entry name" value="GLYCOSYL_HYDROL_F1_2"/>
    <property type="match status" value="1"/>
</dbReference>
<evidence type="ECO:0000313" key="9">
    <source>
        <dbReference type="EMBL" id="GMR47501.1"/>
    </source>
</evidence>
<evidence type="ECO:0000256" key="4">
    <source>
        <dbReference type="ARBA" id="ARBA00023295"/>
    </source>
</evidence>
<dbReference type="GO" id="GO:0008422">
    <property type="term" value="F:beta-glucosidase activity"/>
    <property type="evidence" value="ECO:0007669"/>
    <property type="project" value="TreeGrafter"/>
</dbReference>
<dbReference type="InterPro" id="IPR017853">
    <property type="entry name" value="GH"/>
</dbReference>
<feature type="active site" description="Nucleophile" evidence="5">
    <location>
        <position position="371"/>
    </location>
</feature>
<evidence type="ECO:0000256" key="1">
    <source>
        <dbReference type="ARBA" id="ARBA00010838"/>
    </source>
</evidence>
<keyword evidence="3 7" id="KW-0378">Hydrolase</keyword>
<dbReference type="EMBL" id="BTRK01000004">
    <property type="protein sequence ID" value="GMR47501.1"/>
    <property type="molecule type" value="Genomic_DNA"/>
</dbReference>
<name>A0AAN5CN40_9BILA</name>
<dbReference type="EC" id="3.2.1.21" evidence="2"/>
<comment type="similarity">
    <text evidence="1 6">Belongs to the glycosyl hydrolase 1 family.</text>
</comment>
<dbReference type="Gene3D" id="3.20.20.80">
    <property type="entry name" value="Glycosidases"/>
    <property type="match status" value="1"/>
</dbReference>
<dbReference type="PANTHER" id="PTHR10353:SF36">
    <property type="entry name" value="LP05116P"/>
    <property type="match status" value="1"/>
</dbReference>
<evidence type="ECO:0000256" key="2">
    <source>
        <dbReference type="ARBA" id="ARBA00012744"/>
    </source>
</evidence>
<evidence type="ECO:0000256" key="5">
    <source>
        <dbReference type="PROSITE-ProRule" id="PRU10055"/>
    </source>
</evidence>
<reference evidence="10" key="1">
    <citation type="submission" date="2022-10" db="EMBL/GenBank/DDBJ databases">
        <title>Genome assembly of Pristionchus species.</title>
        <authorList>
            <person name="Yoshida K."/>
            <person name="Sommer R.J."/>
        </authorList>
    </citation>
    <scope>NUCLEOTIDE SEQUENCE [LARGE SCALE GENOMIC DNA]</scope>
    <source>
        <strain evidence="10">RS5460</strain>
    </source>
</reference>
<dbReference type="Proteomes" id="UP001328107">
    <property type="component" value="Unassembled WGS sequence"/>
</dbReference>
<dbReference type="PROSITE" id="PS00572">
    <property type="entry name" value="GLYCOSYL_HYDROL_F1_1"/>
    <property type="match status" value="1"/>
</dbReference>
<dbReference type="SUPFAM" id="SSF51445">
    <property type="entry name" value="(Trans)glycosidases"/>
    <property type="match status" value="1"/>
</dbReference>
<protein>
    <recommendedName>
        <fullName evidence="2">beta-glucosidase</fullName>
        <ecNumber evidence="2">3.2.1.21</ecNumber>
    </recommendedName>
</protein>
<proteinExistence type="inferred from homology"/>
<comment type="caution">
    <text evidence="9">The sequence shown here is derived from an EMBL/GenBank/DDBJ whole genome shotgun (WGS) entry which is preliminary data.</text>
</comment>
<dbReference type="FunFam" id="3.20.20.80:FF:000099">
    <property type="entry name" value="Lactase-phlorizin hydrolase, putative"/>
    <property type="match status" value="1"/>
</dbReference>
<feature type="region of interest" description="Disordered" evidence="8">
    <location>
        <begin position="441"/>
        <end position="467"/>
    </location>
</feature>
<dbReference type="InterPro" id="IPR018120">
    <property type="entry name" value="Glyco_hydro_1_AS"/>
</dbReference>
<dbReference type="Pfam" id="PF00232">
    <property type="entry name" value="Glyco_hydro_1"/>
    <property type="match status" value="1"/>
</dbReference>
<organism evidence="9 10">
    <name type="scientific">Pristionchus mayeri</name>
    <dbReference type="NCBI Taxonomy" id="1317129"/>
    <lineage>
        <taxon>Eukaryota</taxon>
        <taxon>Metazoa</taxon>
        <taxon>Ecdysozoa</taxon>
        <taxon>Nematoda</taxon>
        <taxon>Chromadorea</taxon>
        <taxon>Rhabditida</taxon>
        <taxon>Rhabditina</taxon>
        <taxon>Diplogasteromorpha</taxon>
        <taxon>Diplogasteroidea</taxon>
        <taxon>Neodiplogasteridae</taxon>
        <taxon>Pristionchus</taxon>
    </lineage>
</organism>
<dbReference type="PANTHER" id="PTHR10353">
    <property type="entry name" value="GLYCOSYL HYDROLASE"/>
    <property type="match status" value="1"/>
</dbReference>
<dbReference type="GO" id="GO:0005975">
    <property type="term" value="P:carbohydrate metabolic process"/>
    <property type="evidence" value="ECO:0007669"/>
    <property type="project" value="InterPro"/>
</dbReference>
<evidence type="ECO:0000313" key="10">
    <source>
        <dbReference type="Proteomes" id="UP001328107"/>
    </source>
</evidence>
<keyword evidence="4 7" id="KW-0326">Glycosidase</keyword>